<evidence type="ECO:0000259" key="3">
    <source>
        <dbReference type="Pfam" id="PF05223"/>
    </source>
</evidence>
<dbReference type="GO" id="GO:0046677">
    <property type="term" value="P:response to antibiotic"/>
    <property type="evidence" value="ECO:0007669"/>
    <property type="project" value="InterPro"/>
</dbReference>
<feature type="domain" description="NTF2-like N-terminal transpeptidase" evidence="3">
    <location>
        <begin position="37"/>
        <end position="146"/>
    </location>
</feature>
<organism evidence="4 5">
    <name type="scientific">Actinopolyspora saharensis</name>
    <dbReference type="NCBI Taxonomy" id="995062"/>
    <lineage>
        <taxon>Bacteria</taxon>
        <taxon>Bacillati</taxon>
        <taxon>Actinomycetota</taxon>
        <taxon>Actinomycetes</taxon>
        <taxon>Actinopolysporales</taxon>
        <taxon>Actinopolysporaceae</taxon>
        <taxon>Actinopolyspora</taxon>
    </lineage>
</organism>
<dbReference type="SUPFAM" id="SSF56601">
    <property type="entry name" value="beta-lactamase/transpeptidase-like"/>
    <property type="match status" value="1"/>
</dbReference>
<sequence>MFGILQDVRTARAFTALAGLLVTVPIASCGVFDSGPSAKDAATAYVRAFASGDNAAAAQRTDAPETARKALDKTRKNLSPEKVDASVTDVSSGESGESAEASFDVSWNFGSERTWEYEGKLNLTRQDGDWKVHWQPSALHPDLGARQTLHYEQDPATPAPVLGRDGTRLMGPKRLVRVTLIPGQVDDLASVAGSLAEGLSPVAPGVTEQGIVSGAEKTEDDQAYTVVTLRWADYQRVKSEIYELPGVRFPGRTELVPTEKNYASQVLPAVAEEKKKRLNGSAGWRVFTSDASGAEVKTLHRVKPKPTEALSTTLSDKVQRAAEEAIDPVEKPGMIVAMRPSNGDVLAVAQNSAADGKGALALTGQYPPGSTFKMSTGLAALERGKAGIDTQVECPAEKTFNGKTLPNAHDFDLGTVPLRKAFAESCNTTFAQLATDMPADALPEAAEKLGIGADFAIPGLTTITGDVPAGQGEVARAVNGIGQGKVLASPFGMALASASVANGEMPIPGIVEGDETEVNKGPSKKPSGEAVEQLREMMREVVRSGTATELSGMGKVAGKTGTAQFGDGSRAHGWFTGYRGDLSFAVLLTDSGTSERAVSVTRDFLERVE</sequence>
<feature type="domain" description="Penicillin-binding protein transpeptidase" evidence="2">
    <location>
        <begin position="333"/>
        <end position="592"/>
    </location>
</feature>
<dbReference type="Pfam" id="PF05223">
    <property type="entry name" value="MecA_N"/>
    <property type="match status" value="1"/>
</dbReference>
<dbReference type="PANTHER" id="PTHR30627:SF24">
    <property type="entry name" value="PENICILLIN-BINDING PROTEIN 4B"/>
    <property type="match status" value="1"/>
</dbReference>
<dbReference type="SUPFAM" id="SSF56519">
    <property type="entry name" value="Penicillin binding protein dimerisation domain"/>
    <property type="match status" value="1"/>
</dbReference>
<dbReference type="EMBL" id="FNKO01000002">
    <property type="protein sequence ID" value="SDQ69931.1"/>
    <property type="molecule type" value="Genomic_DNA"/>
</dbReference>
<feature type="region of interest" description="Disordered" evidence="1">
    <location>
        <begin position="55"/>
        <end position="97"/>
    </location>
</feature>
<dbReference type="STRING" id="995062.SAMN04489718_1834"/>
<dbReference type="GO" id="GO:0071972">
    <property type="term" value="F:peptidoglycan L,D-transpeptidase activity"/>
    <property type="evidence" value="ECO:0007669"/>
    <property type="project" value="TreeGrafter"/>
</dbReference>
<evidence type="ECO:0000313" key="4">
    <source>
        <dbReference type="EMBL" id="SDQ69931.1"/>
    </source>
</evidence>
<dbReference type="Gene3D" id="3.40.710.10">
    <property type="entry name" value="DD-peptidase/beta-lactamase superfamily"/>
    <property type="match status" value="1"/>
</dbReference>
<dbReference type="InterPro" id="IPR036138">
    <property type="entry name" value="PBP_dimer_sf"/>
</dbReference>
<dbReference type="InterPro" id="IPR032710">
    <property type="entry name" value="NTF2-like_dom_sf"/>
</dbReference>
<dbReference type="SUPFAM" id="SSF54427">
    <property type="entry name" value="NTF2-like"/>
    <property type="match status" value="1"/>
</dbReference>
<protein>
    <submittedName>
        <fullName evidence="4">Cell division protein FtsI/penicillin-binding protein 2</fullName>
    </submittedName>
</protein>
<keyword evidence="4" id="KW-0132">Cell division</keyword>
<dbReference type="GO" id="GO:0005886">
    <property type="term" value="C:plasma membrane"/>
    <property type="evidence" value="ECO:0007669"/>
    <property type="project" value="TreeGrafter"/>
</dbReference>
<gene>
    <name evidence="4" type="ORF">SAMN04489718_1834</name>
</gene>
<evidence type="ECO:0000313" key="5">
    <source>
        <dbReference type="Proteomes" id="UP000199301"/>
    </source>
</evidence>
<dbReference type="Pfam" id="PF00905">
    <property type="entry name" value="Transpeptidase"/>
    <property type="match status" value="1"/>
</dbReference>
<dbReference type="Proteomes" id="UP000199301">
    <property type="component" value="Unassembled WGS sequence"/>
</dbReference>
<feature type="compositionally biased region" description="Basic and acidic residues" evidence="1">
    <location>
        <begin position="62"/>
        <end position="84"/>
    </location>
</feature>
<accession>A0A1H1D030</accession>
<dbReference type="PANTHER" id="PTHR30627">
    <property type="entry name" value="PEPTIDOGLYCAN D,D-TRANSPEPTIDASE"/>
    <property type="match status" value="1"/>
</dbReference>
<dbReference type="InterPro" id="IPR001460">
    <property type="entry name" value="PCN-bd_Tpept"/>
</dbReference>
<dbReference type="AlphaFoldDB" id="A0A1H1D030"/>
<dbReference type="GO" id="GO:0008658">
    <property type="term" value="F:penicillin binding"/>
    <property type="evidence" value="ECO:0007669"/>
    <property type="project" value="InterPro"/>
</dbReference>
<evidence type="ECO:0000256" key="1">
    <source>
        <dbReference type="SAM" id="MobiDB-lite"/>
    </source>
</evidence>
<evidence type="ECO:0000259" key="2">
    <source>
        <dbReference type="Pfam" id="PF00905"/>
    </source>
</evidence>
<dbReference type="InterPro" id="IPR007887">
    <property type="entry name" value="MecA_N"/>
</dbReference>
<proteinExistence type="predicted"/>
<name>A0A1H1D030_9ACTN</name>
<dbReference type="GO" id="GO:0071555">
    <property type="term" value="P:cell wall organization"/>
    <property type="evidence" value="ECO:0007669"/>
    <property type="project" value="TreeGrafter"/>
</dbReference>
<dbReference type="GO" id="GO:0051301">
    <property type="term" value="P:cell division"/>
    <property type="evidence" value="ECO:0007669"/>
    <property type="project" value="UniProtKB-KW"/>
</dbReference>
<reference evidence="5" key="1">
    <citation type="submission" date="2016-10" db="EMBL/GenBank/DDBJ databases">
        <authorList>
            <person name="Varghese N."/>
            <person name="Submissions S."/>
        </authorList>
    </citation>
    <scope>NUCLEOTIDE SEQUENCE [LARGE SCALE GENOMIC DNA]</scope>
    <source>
        <strain evidence="5">DSM 45459</strain>
    </source>
</reference>
<dbReference type="InterPro" id="IPR012338">
    <property type="entry name" value="Beta-lactam/transpept-like"/>
</dbReference>
<keyword evidence="5" id="KW-1185">Reference proteome</keyword>
<keyword evidence="4" id="KW-0131">Cell cycle</keyword>
<dbReference type="InterPro" id="IPR050515">
    <property type="entry name" value="Beta-lactam/transpept"/>
</dbReference>